<organism evidence="1 2">
    <name type="scientific">Ornithinimicrobium faecis</name>
    <dbReference type="NCBI Taxonomy" id="2934158"/>
    <lineage>
        <taxon>Bacteria</taxon>
        <taxon>Bacillati</taxon>
        <taxon>Actinomycetota</taxon>
        <taxon>Actinomycetes</taxon>
        <taxon>Micrococcales</taxon>
        <taxon>Ornithinimicrobiaceae</taxon>
        <taxon>Ornithinimicrobium</taxon>
    </lineage>
</organism>
<dbReference type="EMBL" id="CP099489">
    <property type="protein sequence ID" value="USQ79094.1"/>
    <property type="molecule type" value="Genomic_DNA"/>
</dbReference>
<dbReference type="Proteomes" id="UP001056455">
    <property type="component" value="Chromosome"/>
</dbReference>
<protein>
    <submittedName>
        <fullName evidence="1">Uncharacterized protein</fullName>
    </submittedName>
</protein>
<sequence length="235" mass="24686">MAGELDDVLTVGAAAELLGVSAAQVQHLGRTAQVAYLARGLLDGASVRRYRSERQGMSTRAWAGNTAWAAIALLSGESADWLGQAQLSRLRSRLRSISTTGLVAATRNRARAVRFTGHESASGRLASDPRVARLRGLDGLVGLLGGAHVEGYIAAGDKTALVRELGLRPAVRGNFVLHEISEDQHGAEGAVAWVRELMDGPVLPALHAAVSEEPRAQGLARATLQEQLDGFGADG</sequence>
<keyword evidence="2" id="KW-1185">Reference proteome</keyword>
<dbReference type="RefSeq" id="WP_252592009.1">
    <property type="nucleotide sequence ID" value="NZ_CP099489.1"/>
</dbReference>
<name>A0ABY4YQW6_9MICO</name>
<gene>
    <name evidence="1" type="ORF">NF556_15940</name>
</gene>
<reference evidence="1" key="1">
    <citation type="submission" date="2022-06" db="EMBL/GenBank/DDBJ databases">
        <title>Ornithinimicrobium HY1793.</title>
        <authorList>
            <person name="Huang Y."/>
        </authorList>
    </citation>
    <scope>NUCLEOTIDE SEQUENCE</scope>
    <source>
        <strain evidence="1">HY1793</strain>
    </source>
</reference>
<evidence type="ECO:0000313" key="1">
    <source>
        <dbReference type="EMBL" id="USQ79094.1"/>
    </source>
</evidence>
<proteinExistence type="predicted"/>
<accession>A0ABY4YQW6</accession>
<evidence type="ECO:0000313" key="2">
    <source>
        <dbReference type="Proteomes" id="UP001056455"/>
    </source>
</evidence>